<dbReference type="Proteomes" id="UP001589788">
    <property type="component" value="Unassembled WGS sequence"/>
</dbReference>
<feature type="region of interest" description="Disordered" evidence="5">
    <location>
        <begin position="677"/>
        <end position="736"/>
    </location>
</feature>
<keyword evidence="8" id="KW-1185">Reference proteome</keyword>
<organism evidence="7 8">
    <name type="scientific">Aciditerrimonas ferrireducens</name>
    <dbReference type="NCBI Taxonomy" id="667306"/>
    <lineage>
        <taxon>Bacteria</taxon>
        <taxon>Bacillati</taxon>
        <taxon>Actinomycetota</taxon>
        <taxon>Acidimicrobiia</taxon>
        <taxon>Acidimicrobiales</taxon>
        <taxon>Acidimicrobiaceae</taxon>
        <taxon>Aciditerrimonas</taxon>
    </lineage>
</organism>
<keyword evidence="3 6" id="KW-1133">Transmembrane helix</keyword>
<feature type="transmembrane region" description="Helical" evidence="6">
    <location>
        <begin position="317"/>
        <end position="338"/>
    </location>
</feature>
<name>A0ABV6C0B3_9ACTN</name>
<evidence type="ECO:0000256" key="5">
    <source>
        <dbReference type="SAM" id="MobiDB-lite"/>
    </source>
</evidence>
<feature type="transmembrane region" description="Helical" evidence="6">
    <location>
        <begin position="267"/>
        <end position="287"/>
    </location>
</feature>
<protein>
    <submittedName>
        <fullName evidence="7">Amino acid permease</fullName>
    </submittedName>
</protein>
<evidence type="ECO:0000256" key="1">
    <source>
        <dbReference type="ARBA" id="ARBA00004141"/>
    </source>
</evidence>
<feature type="region of interest" description="Disordered" evidence="5">
    <location>
        <begin position="1"/>
        <end position="45"/>
    </location>
</feature>
<reference evidence="7 8" key="1">
    <citation type="submission" date="2024-09" db="EMBL/GenBank/DDBJ databases">
        <authorList>
            <person name="Sun Q."/>
            <person name="Mori K."/>
        </authorList>
    </citation>
    <scope>NUCLEOTIDE SEQUENCE [LARGE SCALE GENOMIC DNA]</scope>
    <source>
        <strain evidence="7 8">JCM 15389</strain>
    </source>
</reference>
<evidence type="ECO:0000256" key="4">
    <source>
        <dbReference type="ARBA" id="ARBA00023136"/>
    </source>
</evidence>
<dbReference type="PANTHER" id="PTHR47704">
    <property type="entry name" value="POTASSIUM TRANSPORTER KIMA"/>
    <property type="match status" value="1"/>
</dbReference>
<feature type="transmembrane region" description="Helical" evidence="6">
    <location>
        <begin position="111"/>
        <end position="138"/>
    </location>
</feature>
<feature type="transmembrane region" description="Helical" evidence="6">
    <location>
        <begin position="193"/>
        <end position="214"/>
    </location>
</feature>
<keyword evidence="4 6" id="KW-0472">Membrane</keyword>
<feature type="transmembrane region" description="Helical" evidence="6">
    <location>
        <begin position="226"/>
        <end position="247"/>
    </location>
</feature>
<proteinExistence type="predicted"/>
<dbReference type="EMBL" id="JBHLYQ010000017">
    <property type="protein sequence ID" value="MFC0081130.1"/>
    <property type="molecule type" value="Genomic_DNA"/>
</dbReference>
<dbReference type="RefSeq" id="WP_377788083.1">
    <property type="nucleotide sequence ID" value="NZ_JBHLYQ010000017.1"/>
</dbReference>
<dbReference type="Pfam" id="PF13520">
    <property type="entry name" value="AA_permease_2"/>
    <property type="match status" value="1"/>
</dbReference>
<evidence type="ECO:0000313" key="7">
    <source>
        <dbReference type="EMBL" id="MFC0081130.1"/>
    </source>
</evidence>
<feature type="compositionally biased region" description="Low complexity" evidence="5">
    <location>
        <begin position="11"/>
        <end position="31"/>
    </location>
</feature>
<evidence type="ECO:0000256" key="6">
    <source>
        <dbReference type="SAM" id="Phobius"/>
    </source>
</evidence>
<comment type="caution">
    <text evidence="7">The sequence shown here is derived from an EMBL/GenBank/DDBJ whole genome shotgun (WGS) entry which is preliminary data.</text>
</comment>
<feature type="transmembrane region" description="Helical" evidence="6">
    <location>
        <begin position="440"/>
        <end position="458"/>
    </location>
</feature>
<dbReference type="PANTHER" id="PTHR47704:SF1">
    <property type="entry name" value="POTASSIUM TRANSPORTER KIMA"/>
    <property type="match status" value="1"/>
</dbReference>
<dbReference type="InterPro" id="IPR053153">
    <property type="entry name" value="APC_K+_Transporter"/>
</dbReference>
<evidence type="ECO:0000256" key="3">
    <source>
        <dbReference type="ARBA" id="ARBA00022989"/>
    </source>
</evidence>
<feature type="transmembrane region" description="Helical" evidence="6">
    <location>
        <begin position="416"/>
        <end position="434"/>
    </location>
</feature>
<evidence type="ECO:0000313" key="8">
    <source>
        <dbReference type="Proteomes" id="UP001589788"/>
    </source>
</evidence>
<keyword evidence="2 6" id="KW-0812">Transmembrane</keyword>
<dbReference type="CDD" id="cd04488">
    <property type="entry name" value="RecG_wedge_OBF"/>
    <property type="match status" value="1"/>
</dbReference>
<accession>A0ABV6C0B3</accession>
<feature type="transmembrane region" description="Helical" evidence="6">
    <location>
        <begin position="479"/>
        <end position="498"/>
    </location>
</feature>
<feature type="transmembrane region" description="Helical" evidence="6">
    <location>
        <begin position="159"/>
        <end position="181"/>
    </location>
</feature>
<feature type="compositionally biased region" description="Basic and acidic residues" evidence="5">
    <location>
        <begin position="690"/>
        <end position="729"/>
    </location>
</feature>
<feature type="transmembrane region" description="Helical" evidence="6">
    <location>
        <begin position="504"/>
        <end position="521"/>
    </location>
</feature>
<evidence type="ECO:0000256" key="2">
    <source>
        <dbReference type="ARBA" id="ARBA00022692"/>
    </source>
</evidence>
<dbReference type="InterPro" id="IPR002293">
    <property type="entry name" value="AA/rel_permease1"/>
</dbReference>
<dbReference type="Gene3D" id="1.20.1740.10">
    <property type="entry name" value="Amino acid/polyamine transporter I"/>
    <property type="match status" value="1"/>
</dbReference>
<gene>
    <name evidence="7" type="ORF">ACFFRE_03010</name>
</gene>
<sequence>MPSPADPAPADRPAAAGAALAAPAPRNGAAAGEDRPAFATPPPVIPTPESFDLPEPLSYRIKNKLLGPPLTTDKLASERLGKIAALGVLSPDCISSSAYGTEEMLTQLVPFFGAAAFMLVVPVTLAILAVLFFVTLSYREVIAAYTKAGGSYVVARDNFGLRVAQIAAVALLIDYTVTVAVQCTAGTEALTSIVPSLTPYTLPITVGVILFMCYGNLRGIREGAKIFALPTYLFVVSLGITVVVGYARVATGTAAAPLHFHHGMVAFGHHSGLIEFAAILTLLKAFANGGSSLTGLEAISNGVASFRQPQARNARRTLVVMSCVLGFLVLGVTVLAHFSHATPYVDETPTVVAQIAGWVWGSSTVGKVVADLVVVFTMLILFTGGNTSFNGFPYLTSFVAQDSFLPRQLTRRGHRLAFSNGIIVLTIVALALVVGTDANLNSLVALYAIGVFTGFTMAGFGMVKHHRTLREPGWQWRQVINGFAGALSLAVVLIFLTVKFTQGAWLVAVAGPLLYLLLIRLNRQYRYEAALLEAGAAQACEAPILRRHAVIVMVERLDLATARAMQYARTLMPDELRAVHLVVDSRRAAYLEDRWTQLGLSRFPLDLVECPDRRLGRAALELAAQAVADGDTELTVLLPRRAYTSRWARILHDRTADRIVSALGRLAHVNATLVPFHVPKPPKARAQAAEARRRAEQEALEGRVAAEEAAGRKVSEKDQDKAAQGRPDRSVAGSPLAVGTVPIGSVTWRRRAKVAGRVSSVRVQPRAGVASVECVLTDDTGGILLVFQGRRRVPGIRPGTRLVAEGMVGQRDRRLAIVNPVYELVAEPEGEDDGGD</sequence>
<comment type="subcellular location">
    <subcellularLocation>
        <location evidence="1">Membrane</location>
        <topology evidence="1">Multi-pass membrane protein</topology>
    </subcellularLocation>
</comment>